<dbReference type="Proteomes" id="UP000332933">
    <property type="component" value="Unassembled WGS sequence"/>
</dbReference>
<accession>A0A485KPV5</accession>
<evidence type="ECO:0000313" key="1">
    <source>
        <dbReference type="EMBL" id="KAF0699162.1"/>
    </source>
</evidence>
<reference evidence="2 3" key="1">
    <citation type="submission" date="2019-03" db="EMBL/GenBank/DDBJ databases">
        <authorList>
            <person name="Gaulin E."/>
            <person name="Dumas B."/>
        </authorList>
    </citation>
    <scope>NUCLEOTIDE SEQUENCE [LARGE SCALE GENOMIC DNA]</scope>
    <source>
        <strain evidence="2">CBS 568.67</strain>
    </source>
</reference>
<sequence>MGRSKKMCVRCGETPQLPRCHFGVCDTCHCLCTIHTSVARRAFRTRARATLVADTLKELAGEQRSDSVRIGPVAEQVQDWQHVSDPNHPNIDYGIEGVEIPQGELLEQMFDVPAAQLELDFGTRYANLVLAHDMLLTVFPGKLFCFPTPTPDMADVKFDSESAHVFSLDIPFQDGITKVVFCAACKSTRNLLLKEILSGETPSQTRSYRDSFDAVGDSECIHAQAFRTLAINLPPAPRGVASNTIDDIPPSVHFGVTIRHRFSTLYASVQSDTDPFDRVLLVLRGGNDWECFKCPRTATCQHKRAWLDHEELNPLGRVMDLEWMQDDTDEDVQLGAPRAWEAPTTIFPMDADTQKEIRNRRGFPTFCDFDPSKFTPTQLVRPQCQCGSAFAQSNFSVECVGKVYGMYRAEDIRVPVFHCLNMSCSNTLQFDGFHHGFLRTGFRTFVDLDLMNMVYLNLIVGATPLSATYRVVQRLNSYEGVLGYFESGRRRFAPIIIGDGCAKMACRREFATKRVEYPREAKKYNGIPLEDRLGIRDKRRTRATNQWIE</sequence>
<name>A0A485KPV5_9STRA</name>
<evidence type="ECO:0000313" key="3">
    <source>
        <dbReference type="Proteomes" id="UP000332933"/>
    </source>
</evidence>
<evidence type="ECO:0000313" key="2">
    <source>
        <dbReference type="EMBL" id="VFT87132.1"/>
    </source>
</evidence>
<keyword evidence="3" id="KW-1185">Reference proteome</keyword>
<dbReference type="OrthoDB" id="6073341at2759"/>
<reference evidence="1" key="2">
    <citation type="submission" date="2019-06" db="EMBL/GenBank/DDBJ databases">
        <title>Genomics analysis of Aphanomyces spp. identifies a new class of oomycete effector associated with host adaptation.</title>
        <authorList>
            <person name="Gaulin E."/>
        </authorList>
    </citation>
    <scope>NUCLEOTIDE SEQUENCE</scope>
    <source>
        <strain evidence="1">CBS 578.67</strain>
    </source>
</reference>
<dbReference type="EMBL" id="CAADRA010005215">
    <property type="protein sequence ID" value="VFT87132.1"/>
    <property type="molecule type" value="Genomic_DNA"/>
</dbReference>
<dbReference type="AlphaFoldDB" id="A0A485KPV5"/>
<proteinExistence type="predicted"/>
<organism evidence="2 3">
    <name type="scientific">Aphanomyces stellatus</name>
    <dbReference type="NCBI Taxonomy" id="120398"/>
    <lineage>
        <taxon>Eukaryota</taxon>
        <taxon>Sar</taxon>
        <taxon>Stramenopiles</taxon>
        <taxon>Oomycota</taxon>
        <taxon>Saprolegniomycetes</taxon>
        <taxon>Saprolegniales</taxon>
        <taxon>Verrucalvaceae</taxon>
        <taxon>Aphanomyces</taxon>
    </lineage>
</organism>
<gene>
    <name evidence="2" type="primary">Aste57867_10257</name>
    <name evidence="1" type="ORF">As57867_010218</name>
    <name evidence="2" type="ORF">ASTE57867_10257</name>
</gene>
<dbReference type="EMBL" id="VJMH01005194">
    <property type="protein sequence ID" value="KAF0699162.1"/>
    <property type="molecule type" value="Genomic_DNA"/>
</dbReference>
<protein>
    <submittedName>
        <fullName evidence="2">Aste57867_10257 protein</fullName>
    </submittedName>
</protein>